<keyword evidence="2" id="KW-0472">Membrane</keyword>
<gene>
    <name evidence="3" type="ORF">KFK09_004634</name>
</gene>
<feature type="transmembrane region" description="Helical" evidence="2">
    <location>
        <begin position="37"/>
        <end position="55"/>
    </location>
</feature>
<keyword evidence="2" id="KW-1133">Transmembrane helix</keyword>
<organism evidence="3 4">
    <name type="scientific">Dendrobium nobile</name>
    <name type="common">Orchid</name>
    <dbReference type="NCBI Taxonomy" id="94219"/>
    <lineage>
        <taxon>Eukaryota</taxon>
        <taxon>Viridiplantae</taxon>
        <taxon>Streptophyta</taxon>
        <taxon>Embryophyta</taxon>
        <taxon>Tracheophyta</taxon>
        <taxon>Spermatophyta</taxon>
        <taxon>Magnoliopsida</taxon>
        <taxon>Liliopsida</taxon>
        <taxon>Asparagales</taxon>
        <taxon>Orchidaceae</taxon>
        <taxon>Epidendroideae</taxon>
        <taxon>Malaxideae</taxon>
        <taxon>Dendrobiinae</taxon>
        <taxon>Dendrobium</taxon>
    </lineage>
</organism>
<reference evidence="3" key="1">
    <citation type="journal article" date="2022" name="Front. Genet.">
        <title>Chromosome-Scale Assembly of the Dendrobium nobile Genome Provides Insights Into the Molecular Mechanism of the Biosynthesis of the Medicinal Active Ingredient of Dendrobium.</title>
        <authorList>
            <person name="Xu Q."/>
            <person name="Niu S.-C."/>
            <person name="Li K.-L."/>
            <person name="Zheng P.-J."/>
            <person name="Zhang X.-J."/>
            <person name="Jia Y."/>
            <person name="Liu Y."/>
            <person name="Niu Y.-X."/>
            <person name="Yu L.-H."/>
            <person name="Chen D.-F."/>
            <person name="Zhang G.-Q."/>
        </authorList>
    </citation>
    <scope>NUCLEOTIDE SEQUENCE</scope>
    <source>
        <tissue evidence="3">Leaf</tissue>
    </source>
</reference>
<evidence type="ECO:0000256" key="1">
    <source>
        <dbReference type="SAM" id="MobiDB-lite"/>
    </source>
</evidence>
<proteinExistence type="predicted"/>
<keyword evidence="4" id="KW-1185">Reference proteome</keyword>
<name>A0A8T3C6M7_DENNO</name>
<dbReference type="Proteomes" id="UP000829196">
    <property type="component" value="Unassembled WGS sequence"/>
</dbReference>
<sequence length="74" mass="8459">MDHVNASEMSNLSRKGPHATQFASEEKDKNINTRTKILGRIVLFLIEIVLVVIAVDEHKARFKATVILFLLKLW</sequence>
<accession>A0A8T3C6M7</accession>
<evidence type="ECO:0000313" key="3">
    <source>
        <dbReference type="EMBL" id="KAI0525241.1"/>
    </source>
</evidence>
<evidence type="ECO:0000313" key="4">
    <source>
        <dbReference type="Proteomes" id="UP000829196"/>
    </source>
</evidence>
<evidence type="ECO:0000256" key="2">
    <source>
        <dbReference type="SAM" id="Phobius"/>
    </source>
</evidence>
<dbReference type="AlphaFoldDB" id="A0A8T3C6M7"/>
<comment type="caution">
    <text evidence="3">The sequence shown here is derived from an EMBL/GenBank/DDBJ whole genome shotgun (WGS) entry which is preliminary data.</text>
</comment>
<feature type="region of interest" description="Disordered" evidence="1">
    <location>
        <begin position="1"/>
        <end position="27"/>
    </location>
</feature>
<dbReference type="EMBL" id="JAGYWB010000004">
    <property type="protein sequence ID" value="KAI0525241.1"/>
    <property type="molecule type" value="Genomic_DNA"/>
</dbReference>
<protein>
    <submittedName>
        <fullName evidence="3">Uncharacterized protein</fullName>
    </submittedName>
</protein>
<keyword evidence="2" id="KW-0812">Transmembrane</keyword>